<evidence type="ECO:0000256" key="1">
    <source>
        <dbReference type="SAM" id="Phobius"/>
    </source>
</evidence>
<accession>A0AAE8MIV8</accession>
<gene>
    <name evidence="2" type="ORF">FTOL_11677</name>
</gene>
<reference evidence="2" key="1">
    <citation type="submission" date="2018-03" db="EMBL/GenBank/DDBJ databases">
        <authorList>
            <person name="Guldener U."/>
        </authorList>
    </citation>
    <scope>NUCLEOTIDE SEQUENCE</scope>
</reference>
<keyword evidence="1" id="KW-0472">Membrane</keyword>
<protein>
    <submittedName>
        <fullName evidence="2">Uncharacterized protein</fullName>
    </submittedName>
</protein>
<dbReference type="EMBL" id="ONZP01000504">
    <property type="protein sequence ID" value="SPJ86182.1"/>
    <property type="molecule type" value="Genomic_DNA"/>
</dbReference>
<evidence type="ECO:0000313" key="2">
    <source>
        <dbReference type="EMBL" id="SPJ86182.1"/>
    </source>
</evidence>
<sequence length="66" mass="7761">MPSRMRYSPLYYLEFLFKILKSATQVLYVYMIESLCLPLWTELGFLPYYFLSGSSAMPLCTPCFLL</sequence>
<feature type="transmembrane region" description="Helical" evidence="1">
    <location>
        <begin position="20"/>
        <end position="40"/>
    </location>
</feature>
<organism evidence="2 3">
    <name type="scientific">Fusarium torulosum</name>
    <dbReference type="NCBI Taxonomy" id="33205"/>
    <lineage>
        <taxon>Eukaryota</taxon>
        <taxon>Fungi</taxon>
        <taxon>Dikarya</taxon>
        <taxon>Ascomycota</taxon>
        <taxon>Pezizomycotina</taxon>
        <taxon>Sordariomycetes</taxon>
        <taxon>Hypocreomycetidae</taxon>
        <taxon>Hypocreales</taxon>
        <taxon>Nectriaceae</taxon>
        <taxon>Fusarium</taxon>
    </lineage>
</organism>
<dbReference type="Proteomes" id="UP001187734">
    <property type="component" value="Unassembled WGS sequence"/>
</dbReference>
<name>A0AAE8MIV8_9HYPO</name>
<keyword evidence="3" id="KW-1185">Reference proteome</keyword>
<dbReference type="AlphaFoldDB" id="A0AAE8MIV8"/>
<keyword evidence="1" id="KW-0812">Transmembrane</keyword>
<evidence type="ECO:0000313" key="3">
    <source>
        <dbReference type="Proteomes" id="UP001187734"/>
    </source>
</evidence>
<proteinExistence type="predicted"/>
<keyword evidence="1" id="KW-1133">Transmembrane helix</keyword>
<comment type="caution">
    <text evidence="2">The sequence shown here is derived from an EMBL/GenBank/DDBJ whole genome shotgun (WGS) entry which is preliminary data.</text>
</comment>